<accession>A0AAE1R9K6</accession>
<comment type="caution">
    <text evidence="2">The sequence shown here is derived from an EMBL/GenBank/DDBJ whole genome shotgun (WGS) entry which is preliminary data.</text>
</comment>
<protein>
    <submittedName>
        <fullName evidence="2">Uncharacterized protein</fullName>
    </submittedName>
</protein>
<evidence type="ECO:0000313" key="2">
    <source>
        <dbReference type="EMBL" id="KAK4347640.1"/>
    </source>
</evidence>
<dbReference type="Proteomes" id="UP001291623">
    <property type="component" value="Unassembled WGS sequence"/>
</dbReference>
<feature type="compositionally biased region" description="Basic and acidic residues" evidence="1">
    <location>
        <begin position="111"/>
        <end position="121"/>
    </location>
</feature>
<proteinExistence type="predicted"/>
<evidence type="ECO:0000313" key="3">
    <source>
        <dbReference type="Proteomes" id="UP001291623"/>
    </source>
</evidence>
<keyword evidence="3" id="KW-1185">Reference proteome</keyword>
<organism evidence="2 3">
    <name type="scientific">Anisodus tanguticus</name>
    <dbReference type="NCBI Taxonomy" id="243964"/>
    <lineage>
        <taxon>Eukaryota</taxon>
        <taxon>Viridiplantae</taxon>
        <taxon>Streptophyta</taxon>
        <taxon>Embryophyta</taxon>
        <taxon>Tracheophyta</taxon>
        <taxon>Spermatophyta</taxon>
        <taxon>Magnoliopsida</taxon>
        <taxon>eudicotyledons</taxon>
        <taxon>Gunneridae</taxon>
        <taxon>Pentapetalae</taxon>
        <taxon>asterids</taxon>
        <taxon>lamiids</taxon>
        <taxon>Solanales</taxon>
        <taxon>Solanaceae</taxon>
        <taxon>Solanoideae</taxon>
        <taxon>Hyoscyameae</taxon>
        <taxon>Anisodus</taxon>
    </lineage>
</organism>
<dbReference type="AlphaFoldDB" id="A0AAE1R9K6"/>
<evidence type="ECO:0000256" key="1">
    <source>
        <dbReference type="SAM" id="MobiDB-lite"/>
    </source>
</evidence>
<sequence length="145" mass="16621">MCVKRTRVITAQPVKDNVIKNKSGQADYAHVAVFNWKNSYPLPQLTSRSGPIDAKMPIPKSSGLWAHIVGHRPEEEEPSKEDGDQIYHIDDEDWTLMTRRIHRKIGPQKDLVKRQTKEKMARKLKVKNPIASSKHEKIEGNYVGQ</sequence>
<reference evidence="2" key="1">
    <citation type="submission" date="2023-12" db="EMBL/GenBank/DDBJ databases">
        <title>Genome assembly of Anisodus tanguticus.</title>
        <authorList>
            <person name="Wang Y.-J."/>
        </authorList>
    </citation>
    <scope>NUCLEOTIDE SEQUENCE</scope>
    <source>
        <strain evidence="2">KB-2021</strain>
        <tissue evidence="2">Leaf</tissue>
    </source>
</reference>
<name>A0AAE1R9K6_9SOLA</name>
<feature type="region of interest" description="Disordered" evidence="1">
    <location>
        <begin position="111"/>
        <end position="145"/>
    </location>
</feature>
<gene>
    <name evidence="2" type="ORF">RND71_033979</name>
</gene>
<dbReference type="EMBL" id="JAVYJV010000018">
    <property type="protein sequence ID" value="KAK4347640.1"/>
    <property type="molecule type" value="Genomic_DNA"/>
</dbReference>